<dbReference type="AlphaFoldDB" id="A0A2P2DAN9"/>
<evidence type="ECO:0000313" key="3">
    <source>
        <dbReference type="Proteomes" id="UP000245206"/>
    </source>
</evidence>
<gene>
    <name evidence="2" type="ORF">LPTSP2_09250</name>
</gene>
<keyword evidence="3" id="KW-1185">Reference proteome</keyword>
<reference evidence="3" key="1">
    <citation type="journal article" date="2019" name="Microbiol. Immunol.">
        <title>Molecular and phenotypic characterization of Leptospira johnsonii sp. nov., Leptospira ellinghausenii sp. nov. and Leptospira ryugenii sp. nov. isolated from soil and water in Japan.</title>
        <authorList>
            <person name="Masuzawa T."/>
            <person name="Saito M."/>
            <person name="Nakao R."/>
            <person name="Nikaido Y."/>
            <person name="Matsumoto M."/>
            <person name="Ogawa M."/>
            <person name="Yokoyama M."/>
            <person name="Hidaka Y."/>
            <person name="Tomita J."/>
            <person name="Sakakibara K."/>
            <person name="Suzuki K."/>
            <person name="Yasuda S."/>
            <person name="Sato H."/>
            <person name="Yamaguchi M."/>
            <person name="Yoshida S.I."/>
            <person name="Koizumi N."/>
            <person name="Kawamura Y."/>
        </authorList>
    </citation>
    <scope>NUCLEOTIDE SEQUENCE [LARGE SCALE GENOMIC DNA]</scope>
    <source>
        <strain evidence="3">E18</strain>
    </source>
</reference>
<name>A0A2P2DAN9_9LEPT</name>
<dbReference type="OrthoDB" id="342996at2"/>
<protein>
    <recommendedName>
        <fullName evidence="4">PIN domain-containing protein</fullName>
    </recommendedName>
</protein>
<dbReference type="Proteomes" id="UP000245206">
    <property type="component" value="Unassembled WGS sequence"/>
</dbReference>
<evidence type="ECO:0000256" key="1">
    <source>
        <dbReference type="SAM" id="Phobius"/>
    </source>
</evidence>
<feature type="transmembrane region" description="Helical" evidence="1">
    <location>
        <begin position="34"/>
        <end position="53"/>
    </location>
</feature>
<organism evidence="2 3">
    <name type="scientific">Leptospira ellinghausenii</name>
    <dbReference type="NCBI Taxonomy" id="1917822"/>
    <lineage>
        <taxon>Bacteria</taxon>
        <taxon>Pseudomonadati</taxon>
        <taxon>Spirochaetota</taxon>
        <taxon>Spirochaetia</taxon>
        <taxon>Leptospirales</taxon>
        <taxon>Leptospiraceae</taxon>
        <taxon>Leptospira</taxon>
    </lineage>
</organism>
<evidence type="ECO:0008006" key="4">
    <source>
        <dbReference type="Google" id="ProtNLM"/>
    </source>
</evidence>
<keyword evidence="1" id="KW-0812">Transmembrane</keyword>
<comment type="caution">
    <text evidence="2">The sequence shown here is derived from an EMBL/GenBank/DDBJ whole genome shotgun (WGS) entry which is preliminary data.</text>
</comment>
<proteinExistence type="predicted"/>
<sequence>MKVYLSASFLVPLLQSDKKETIKNLLLTSIDSNTRFFTSVYSIHLVFTILGVVSAEKKKMILRNLEDLTDQIFPISMNEIRSELLLSEGLGLEQVSALNEGMDVFYHYGKDEFLNHPLLKIRNFLRETN</sequence>
<keyword evidence="1" id="KW-1133">Transmembrane helix</keyword>
<evidence type="ECO:0000313" key="2">
    <source>
        <dbReference type="EMBL" id="GBF41645.1"/>
    </source>
</evidence>
<keyword evidence="1" id="KW-0472">Membrane</keyword>
<dbReference type="RefSeq" id="WP_108958817.1">
    <property type="nucleotide sequence ID" value="NZ_BFAZ01000005.1"/>
</dbReference>
<dbReference type="EMBL" id="BFAZ01000005">
    <property type="protein sequence ID" value="GBF41645.1"/>
    <property type="molecule type" value="Genomic_DNA"/>
</dbReference>
<accession>A0A2P2DAN9</accession>